<dbReference type="Gene3D" id="2.40.170.20">
    <property type="entry name" value="TonB-dependent receptor, beta-barrel domain"/>
    <property type="match status" value="1"/>
</dbReference>
<evidence type="ECO:0000256" key="7">
    <source>
        <dbReference type="ARBA" id="ARBA00023237"/>
    </source>
</evidence>
<feature type="domain" description="TonB-dependent receptor plug" evidence="12">
    <location>
        <begin position="54"/>
        <end position="164"/>
    </location>
</feature>
<dbReference type="OrthoDB" id="9760494at2"/>
<feature type="signal peptide" evidence="10">
    <location>
        <begin position="1"/>
        <end position="21"/>
    </location>
</feature>
<evidence type="ECO:0000259" key="12">
    <source>
        <dbReference type="Pfam" id="PF07715"/>
    </source>
</evidence>
<evidence type="ECO:0000256" key="1">
    <source>
        <dbReference type="ARBA" id="ARBA00004571"/>
    </source>
</evidence>
<evidence type="ECO:0000313" key="14">
    <source>
        <dbReference type="Proteomes" id="UP000054363"/>
    </source>
</evidence>
<keyword evidence="3 8" id="KW-1134">Transmembrane beta strand</keyword>
<comment type="caution">
    <text evidence="13">The sequence shown here is derived from an EMBL/GenBank/DDBJ whole genome shotgun (WGS) entry which is preliminary data.</text>
</comment>
<feature type="chain" id="PRO_5001904600" evidence="10">
    <location>
        <begin position="22"/>
        <end position="723"/>
    </location>
</feature>
<dbReference type="SUPFAM" id="SSF56935">
    <property type="entry name" value="Porins"/>
    <property type="match status" value="1"/>
</dbReference>
<keyword evidence="6 8" id="KW-0472">Membrane</keyword>
<evidence type="ECO:0000256" key="9">
    <source>
        <dbReference type="RuleBase" id="RU003357"/>
    </source>
</evidence>
<keyword evidence="4 8" id="KW-0812">Transmembrane</keyword>
<dbReference type="eggNOG" id="COG4772">
    <property type="taxonomic scope" value="Bacteria"/>
</dbReference>
<dbReference type="InterPro" id="IPR037066">
    <property type="entry name" value="Plug_dom_sf"/>
</dbReference>
<dbReference type="Pfam" id="PF00593">
    <property type="entry name" value="TonB_dep_Rec_b-barrel"/>
    <property type="match status" value="1"/>
</dbReference>
<keyword evidence="7 8" id="KW-0998">Cell outer membrane</keyword>
<dbReference type="STRING" id="435908.IDSA_08800"/>
<name>A0A094ISF1_9GAMM</name>
<gene>
    <name evidence="13" type="ORF">IDSA_08800</name>
</gene>
<dbReference type="Proteomes" id="UP000054363">
    <property type="component" value="Unassembled WGS sequence"/>
</dbReference>
<keyword evidence="5 9" id="KW-0798">TonB box</keyword>
<comment type="subcellular location">
    <subcellularLocation>
        <location evidence="1 8">Cell outer membrane</location>
        <topology evidence="1 8">Multi-pass membrane protein</topology>
    </subcellularLocation>
</comment>
<dbReference type="RefSeq" id="WP_034775897.1">
    <property type="nucleotide sequence ID" value="NZ_JPER01000004.1"/>
</dbReference>
<dbReference type="AlphaFoldDB" id="A0A094ISF1"/>
<organism evidence="13 14">
    <name type="scientific">Pseudidiomarina salinarum</name>
    <dbReference type="NCBI Taxonomy" id="435908"/>
    <lineage>
        <taxon>Bacteria</taxon>
        <taxon>Pseudomonadati</taxon>
        <taxon>Pseudomonadota</taxon>
        <taxon>Gammaproteobacteria</taxon>
        <taxon>Alteromonadales</taxon>
        <taxon>Idiomarinaceae</taxon>
        <taxon>Pseudidiomarina</taxon>
    </lineage>
</organism>
<evidence type="ECO:0000256" key="2">
    <source>
        <dbReference type="ARBA" id="ARBA00022448"/>
    </source>
</evidence>
<dbReference type="GO" id="GO:0033214">
    <property type="term" value="P:siderophore-iron import into cell"/>
    <property type="evidence" value="ECO:0007669"/>
    <property type="project" value="TreeGrafter"/>
</dbReference>
<evidence type="ECO:0000256" key="6">
    <source>
        <dbReference type="ARBA" id="ARBA00023136"/>
    </source>
</evidence>
<dbReference type="InterPro" id="IPR036942">
    <property type="entry name" value="Beta-barrel_TonB_sf"/>
</dbReference>
<evidence type="ECO:0000256" key="5">
    <source>
        <dbReference type="ARBA" id="ARBA00023077"/>
    </source>
</evidence>
<sequence length="723" mass="79270">MNRSVIASAISLALLSVPAIAQTTAQQTDQPDRDRTTAAGQLEIIQIVGSKQDARTVAGSSAVIDEEQITIENSTDINQLLKTVPGVYVREEEGFGLRPNIGIRAASGGRSSKVTLLEDGVMIAPAPYSNPAAYYFPEAYRLHTLEVLKGAPLLRYGPQTTGGVINMITTPIPQENSGQVTTKIGEYNTQDIHAFYGGRHGDFGFLFDTVQRSTDGFKDIDRSNQDSGFEIEDYLVKLSWTGERQSLLAKFQYSEQVSNETYAGLTDTDFAENPNRRYGLTEIDQMDNQHKGFTLTYDVDLTDTMTLTAIGYRNEFKRDWFKGSFGSLINAANNGDANALAILHGQEDVQGLDYKHNNRAYESYGIELNLGLDLGDHQLQLGARDHTDEMDRFQPVEVYDQVNGSLVFQDVIQPTGGNNRLEGADAVSLWVTDSWQATADLMVNLAVRYENVDSYRQQFSTVDRSVLGSERSNSTSEVLPGASFTYTVDDNWQLLGGVHRGFAPLGGGAKASDEPETSTNYELGARYQAAALFAEVIGFRSDFNNQAESCSLASPCSNGATSGNFITGEALVQGIEMQLGNAWSFGEFVIPAHLNYTYSSAEISADNPVTGVMDGDELADIPEHVFSMQLGLKHNSGWDNHFVAKYMGETCVSVGCNRSTSAFAETESLFTLDFISRYPLTPAATVFLKVDNLFDEQVIISRRPDGARPNKPQMVSIGLEYNF</sequence>
<dbReference type="PROSITE" id="PS52016">
    <property type="entry name" value="TONB_DEPENDENT_REC_3"/>
    <property type="match status" value="1"/>
</dbReference>
<dbReference type="EMBL" id="JPER01000004">
    <property type="protein sequence ID" value="KFZ30620.1"/>
    <property type="molecule type" value="Genomic_DNA"/>
</dbReference>
<keyword evidence="10" id="KW-0732">Signal</keyword>
<dbReference type="InterPro" id="IPR012910">
    <property type="entry name" value="Plug_dom"/>
</dbReference>
<accession>A0A094ISF1</accession>
<evidence type="ECO:0000256" key="10">
    <source>
        <dbReference type="SAM" id="SignalP"/>
    </source>
</evidence>
<evidence type="ECO:0000313" key="13">
    <source>
        <dbReference type="EMBL" id="KFZ30620.1"/>
    </source>
</evidence>
<dbReference type="InterPro" id="IPR039426">
    <property type="entry name" value="TonB-dep_rcpt-like"/>
</dbReference>
<evidence type="ECO:0000256" key="8">
    <source>
        <dbReference type="PROSITE-ProRule" id="PRU01360"/>
    </source>
</evidence>
<dbReference type="InterPro" id="IPR000531">
    <property type="entry name" value="Beta-barrel_TonB"/>
</dbReference>
<dbReference type="Pfam" id="PF07715">
    <property type="entry name" value="Plug"/>
    <property type="match status" value="1"/>
</dbReference>
<keyword evidence="2 8" id="KW-0813">Transport</keyword>
<dbReference type="PANTHER" id="PTHR30442">
    <property type="entry name" value="IRON III DICITRATE TRANSPORT PROTEIN FECA"/>
    <property type="match status" value="1"/>
</dbReference>
<evidence type="ECO:0000259" key="11">
    <source>
        <dbReference type="Pfam" id="PF00593"/>
    </source>
</evidence>
<dbReference type="Gene3D" id="2.170.130.10">
    <property type="entry name" value="TonB-dependent receptor, plug domain"/>
    <property type="match status" value="1"/>
</dbReference>
<keyword evidence="14" id="KW-1185">Reference proteome</keyword>
<feature type="domain" description="TonB-dependent receptor-like beta-barrel" evidence="11">
    <location>
        <begin position="244"/>
        <end position="693"/>
    </location>
</feature>
<dbReference type="GO" id="GO:0009279">
    <property type="term" value="C:cell outer membrane"/>
    <property type="evidence" value="ECO:0007669"/>
    <property type="project" value="UniProtKB-SubCell"/>
</dbReference>
<evidence type="ECO:0000256" key="4">
    <source>
        <dbReference type="ARBA" id="ARBA00022692"/>
    </source>
</evidence>
<reference evidence="13 14" key="1">
    <citation type="submission" date="2014-06" db="EMBL/GenBank/DDBJ databases">
        <title>The draft genome sequence of Idiomarina salinarum ISL-52.</title>
        <authorList>
            <person name="Du J."/>
            <person name="Shao Z."/>
        </authorList>
    </citation>
    <scope>NUCLEOTIDE SEQUENCE [LARGE SCALE GENOMIC DNA]</scope>
    <source>
        <strain evidence="13 14">ISL-52</strain>
    </source>
</reference>
<dbReference type="PANTHER" id="PTHR30442:SF0">
    <property type="entry name" value="FE(3+) DICITRATE TRANSPORT PROTEIN FECA"/>
    <property type="match status" value="1"/>
</dbReference>
<evidence type="ECO:0000256" key="3">
    <source>
        <dbReference type="ARBA" id="ARBA00022452"/>
    </source>
</evidence>
<protein>
    <submittedName>
        <fullName evidence="13">Membrane protein</fullName>
    </submittedName>
</protein>
<proteinExistence type="inferred from homology"/>
<comment type="similarity">
    <text evidence="8 9">Belongs to the TonB-dependent receptor family.</text>
</comment>